<feature type="disulfide bond" evidence="4">
    <location>
        <begin position="503"/>
        <end position="530"/>
    </location>
</feature>
<dbReference type="InterPro" id="IPR051277">
    <property type="entry name" value="SEZ6_CSMD_C4BPB_Regulators"/>
</dbReference>
<dbReference type="SUPFAM" id="SSF57535">
    <property type="entry name" value="Complement control module/SCR domain"/>
    <property type="match status" value="5"/>
</dbReference>
<dbReference type="Gene3D" id="2.60.40.10">
    <property type="entry name" value="Immunoglobulins"/>
    <property type="match status" value="1"/>
</dbReference>
<accession>A0A6P7GSU9</accession>
<proteinExistence type="predicted"/>
<protein>
    <submittedName>
        <fullName evidence="8">Locomotion-related protein Hikaru genki</fullName>
    </submittedName>
</protein>
<feature type="chain" id="PRO_5027724971" evidence="5">
    <location>
        <begin position="24"/>
        <end position="541"/>
    </location>
</feature>
<dbReference type="InterPro" id="IPR007110">
    <property type="entry name" value="Ig-like_dom"/>
</dbReference>
<evidence type="ECO:0000256" key="1">
    <source>
        <dbReference type="ARBA" id="ARBA00022729"/>
    </source>
</evidence>
<evidence type="ECO:0000259" key="6">
    <source>
        <dbReference type="PROSITE" id="PS50835"/>
    </source>
</evidence>
<feature type="disulfide bond" evidence="4">
    <location>
        <begin position="378"/>
        <end position="405"/>
    </location>
</feature>
<dbReference type="SMART" id="SM00409">
    <property type="entry name" value="IG"/>
    <property type="match status" value="1"/>
</dbReference>
<feature type="disulfide bond" evidence="4">
    <location>
        <begin position="316"/>
        <end position="343"/>
    </location>
</feature>
<dbReference type="PANTHER" id="PTHR45656">
    <property type="entry name" value="PROTEIN CBR-CLEC-78"/>
    <property type="match status" value="1"/>
</dbReference>
<dbReference type="CDD" id="cd00033">
    <property type="entry name" value="CCP"/>
    <property type="match status" value="4"/>
</dbReference>
<feature type="signal peptide" evidence="5">
    <location>
        <begin position="1"/>
        <end position="23"/>
    </location>
</feature>
<feature type="domain" description="Ig-like" evidence="6">
    <location>
        <begin position="187"/>
        <end position="281"/>
    </location>
</feature>
<dbReference type="InterPro" id="IPR035976">
    <property type="entry name" value="Sushi/SCR/CCP_sf"/>
</dbReference>
<dbReference type="InterPro" id="IPR013783">
    <property type="entry name" value="Ig-like_fold"/>
</dbReference>
<feature type="domain" description="Sushi" evidence="7">
    <location>
        <begin position="287"/>
        <end position="345"/>
    </location>
</feature>
<reference evidence="8" key="1">
    <citation type="submission" date="2025-08" db="UniProtKB">
        <authorList>
            <consortium name="RefSeq"/>
        </authorList>
    </citation>
    <scope>IDENTIFICATION</scope>
    <source>
        <tissue evidence="8">Whole insect</tissue>
    </source>
</reference>
<dbReference type="FunCoup" id="A0A6P7GSU9">
    <property type="interactions" value="22"/>
</dbReference>
<comment type="caution">
    <text evidence="4">Lacks conserved residue(s) required for the propagation of feature annotation.</text>
</comment>
<name>A0A6P7GSU9_DIAVI</name>
<dbReference type="SMART" id="SM00032">
    <property type="entry name" value="CCP"/>
    <property type="match status" value="5"/>
</dbReference>
<gene>
    <name evidence="8" type="primary">LOC114346000</name>
</gene>
<dbReference type="Pfam" id="PF00084">
    <property type="entry name" value="Sushi"/>
    <property type="match status" value="4"/>
</dbReference>
<dbReference type="AlphaFoldDB" id="A0A6P7GSU9"/>
<evidence type="ECO:0000259" key="7">
    <source>
        <dbReference type="PROSITE" id="PS50923"/>
    </source>
</evidence>
<dbReference type="InterPro" id="IPR003599">
    <property type="entry name" value="Ig_sub"/>
</dbReference>
<feature type="domain" description="Sushi" evidence="7">
    <location>
        <begin position="107"/>
        <end position="174"/>
    </location>
</feature>
<keyword evidence="3 4" id="KW-1015">Disulfide bond</keyword>
<keyword evidence="1 5" id="KW-0732">Signal</keyword>
<evidence type="ECO:0000256" key="3">
    <source>
        <dbReference type="ARBA" id="ARBA00023157"/>
    </source>
</evidence>
<feature type="domain" description="Sushi" evidence="7">
    <location>
        <begin position="346"/>
        <end position="407"/>
    </location>
</feature>
<organism evidence="8">
    <name type="scientific">Diabrotica virgifera virgifera</name>
    <name type="common">western corn rootworm</name>
    <dbReference type="NCBI Taxonomy" id="50390"/>
    <lineage>
        <taxon>Eukaryota</taxon>
        <taxon>Metazoa</taxon>
        <taxon>Ecdysozoa</taxon>
        <taxon>Arthropoda</taxon>
        <taxon>Hexapoda</taxon>
        <taxon>Insecta</taxon>
        <taxon>Pterygota</taxon>
        <taxon>Neoptera</taxon>
        <taxon>Endopterygota</taxon>
        <taxon>Coleoptera</taxon>
        <taxon>Polyphaga</taxon>
        <taxon>Cucujiformia</taxon>
        <taxon>Chrysomeloidea</taxon>
        <taxon>Chrysomelidae</taxon>
        <taxon>Galerucinae</taxon>
        <taxon>Diabroticina</taxon>
        <taxon>Diabroticites</taxon>
        <taxon>Diabrotica</taxon>
    </lineage>
</organism>
<evidence type="ECO:0000256" key="5">
    <source>
        <dbReference type="SAM" id="SignalP"/>
    </source>
</evidence>
<dbReference type="InterPro" id="IPR000436">
    <property type="entry name" value="Sushi_SCR_CCP_dom"/>
</dbReference>
<keyword evidence="2" id="KW-0677">Repeat</keyword>
<feature type="disulfide bond" evidence="4">
    <location>
        <begin position="444"/>
        <end position="471"/>
    </location>
</feature>
<dbReference type="PROSITE" id="PS50835">
    <property type="entry name" value="IG_LIKE"/>
    <property type="match status" value="1"/>
</dbReference>
<dbReference type="SUPFAM" id="SSF48726">
    <property type="entry name" value="Immunoglobulin"/>
    <property type="match status" value="1"/>
</dbReference>
<dbReference type="InParanoid" id="A0A6P7GSU9"/>
<dbReference type="PANTHER" id="PTHR45656:SF4">
    <property type="entry name" value="PROTEIN CBR-CLEC-78"/>
    <property type="match status" value="1"/>
</dbReference>
<evidence type="ECO:0000256" key="4">
    <source>
        <dbReference type="PROSITE-ProRule" id="PRU00302"/>
    </source>
</evidence>
<dbReference type="PROSITE" id="PS50923">
    <property type="entry name" value="SUSHI"/>
    <property type="match status" value="5"/>
</dbReference>
<dbReference type="Gene3D" id="2.10.70.10">
    <property type="entry name" value="Complement Module, domain 1"/>
    <property type="match status" value="5"/>
</dbReference>
<evidence type="ECO:0000313" key="8">
    <source>
        <dbReference type="RefSeq" id="XP_028152604.1"/>
    </source>
</evidence>
<feature type="domain" description="Sushi" evidence="7">
    <location>
        <begin position="476"/>
        <end position="532"/>
    </location>
</feature>
<dbReference type="InterPro" id="IPR036179">
    <property type="entry name" value="Ig-like_dom_sf"/>
</dbReference>
<keyword evidence="4" id="KW-0768">Sushi</keyword>
<dbReference type="RefSeq" id="XP_028152604.1">
    <property type="nucleotide sequence ID" value="XM_028296803.1"/>
</dbReference>
<evidence type="ECO:0000256" key="2">
    <source>
        <dbReference type="ARBA" id="ARBA00022737"/>
    </source>
</evidence>
<sequence>MRLAVKILTTFLVLKTSIPPVFTKLAREDFSFDSCSPPQLAVNGSETEAGENRIRKDYSHIREVKFSGSIGPLGEQRLCKIKCIAGQWVGPLCADQTDNGRFQPLFRNCKLEYINPHLLVTFRNVSILNPGWTFPHGAKLHTRCIELGLYKLLGTPTPQCQNGQWSSRLPSCVPTTILTNFTEDAPPSILIRIPSGSASAEPGGELAVFPGSTLHFECIFSRRLGSPDWTWTSPLGQYLTGWAIASEERDWKYRLSIYYAKPQDSGTFTCATPRGITNSITLVVAAVHCEPISVSRMHLSVRVEGTRLGHKAIFQCPVGFVVTGEANLTCQASGKWSAPVPKCEPVRCPPLDTPESLEPHLQVEEHDNNYGGTAVFSCAWGYKLVGPPGIECELSGNWSGPLPKCVPIQCPPPVLPLNGHLIQSEAPGMDGGRYAVGSLVQFACTGAHHLEGEASIICTETGFWSHPPPFCRPKCSYIGEPENGFIAPTKFAYDPGDELSIICNEGFATNSEENLKCMPDGKWSSPLPVCANISSVSEELT</sequence>
<feature type="domain" description="Sushi" evidence="7">
    <location>
        <begin position="408"/>
        <end position="473"/>
    </location>
</feature>